<evidence type="ECO:0000256" key="1">
    <source>
        <dbReference type="ARBA" id="ARBA00004496"/>
    </source>
</evidence>
<evidence type="ECO:0000313" key="6">
    <source>
        <dbReference type="EMBL" id="KAK6196234.1"/>
    </source>
</evidence>
<dbReference type="SUPFAM" id="SSF57997">
    <property type="entry name" value="Tropomyosin"/>
    <property type="match status" value="1"/>
</dbReference>
<dbReference type="Proteomes" id="UP001347796">
    <property type="component" value="Unassembled WGS sequence"/>
</dbReference>
<feature type="region of interest" description="Disordered" evidence="5">
    <location>
        <begin position="433"/>
        <end position="484"/>
    </location>
</feature>
<protein>
    <submittedName>
        <fullName evidence="6">Uncharacterized protein</fullName>
    </submittedName>
</protein>
<feature type="coiled-coil region" evidence="4">
    <location>
        <begin position="169"/>
        <end position="427"/>
    </location>
</feature>
<feature type="compositionally biased region" description="Polar residues" evidence="5">
    <location>
        <begin position="433"/>
        <end position="481"/>
    </location>
</feature>
<keyword evidence="7" id="KW-1185">Reference proteome</keyword>
<reference evidence="6 7" key="1">
    <citation type="submission" date="2024-01" db="EMBL/GenBank/DDBJ databases">
        <title>The genome of the rayed Mediterranean limpet Patella caerulea (Linnaeus, 1758).</title>
        <authorList>
            <person name="Anh-Thu Weber A."/>
            <person name="Halstead-Nussloch G."/>
        </authorList>
    </citation>
    <scope>NUCLEOTIDE SEQUENCE [LARGE SCALE GENOMIC DNA]</scope>
    <source>
        <strain evidence="6">AATW-2023a</strain>
        <tissue evidence="6">Whole specimen</tissue>
    </source>
</reference>
<feature type="compositionally biased region" description="Basic and acidic residues" evidence="5">
    <location>
        <begin position="138"/>
        <end position="159"/>
    </location>
</feature>
<proteinExistence type="predicted"/>
<dbReference type="GO" id="GO:0005737">
    <property type="term" value="C:cytoplasm"/>
    <property type="evidence" value="ECO:0007669"/>
    <property type="project" value="UniProtKB-SubCell"/>
</dbReference>
<dbReference type="PANTHER" id="PTHR18875">
    <property type="entry name" value="SARCOMA ANTIGEN NY-SAR-24/CYTOSKELETAL PROTEIN SOJO"/>
    <property type="match status" value="1"/>
</dbReference>
<comment type="subcellular location">
    <subcellularLocation>
        <location evidence="1">Cytoplasm</location>
    </subcellularLocation>
</comment>
<evidence type="ECO:0000256" key="3">
    <source>
        <dbReference type="ARBA" id="ARBA00023054"/>
    </source>
</evidence>
<keyword evidence="3 4" id="KW-0175">Coiled coil</keyword>
<evidence type="ECO:0000256" key="4">
    <source>
        <dbReference type="SAM" id="Coils"/>
    </source>
</evidence>
<organism evidence="6 7">
    <name type="scientific">Patella caerulea</name>
    <name type="common">Rayed Mediterranean limpet</name>
    <dbReference type="NCBI Taxonomy" id="87958"/>
    <lineage>
        <taxon>Eukaryota</taxon>
        <taxon>Metazoa</taxon>
        <taxon>Spiralia</taxon>
        <taxon>Lophotrochozoa</taxon>
        <taxon>Mollusca</taxon>
        <taxon>Gastropoda</taxon>
        <taxon>Patellogastropoda</taxon>
        <taxon>Patelloidea</taxon>
        <taxon>Patellidae</taxon>
        <taxon>Patella</taxon>
    </lineage>
</organism>
<keyword evidence="2" id="KW-0963">Cytoplasm</keyword>
<dbReference type="Gene3D" id="1.10.287.1490">
    <property type="match status" value="2"/>
</dbReference>
<feature type="coiled-coil region" evidence="4">
    <location>
        <begin position="1264"/>
        <end position="1320"/>
    </location>
</feature>
<evidence type="ECO:0000256" key="5">
    <source>
        <dbReference type="SAM" id="MobiDB-lite"/>
    </source>
</evidence>
<feature type="region of interest" description="Disordered" evidence="5">
    <location>
        <begin position="122"/>
        <end position="159"/>
    </location>
</feature>
<dbReference type="Gene3D" id="1.20.5.340">
    <property type="match status" value="1"/>
</dbReference>
<accession>A0AAN8KEP3</accession>
<feature type="coiled-coil region" evidence="4">
    <location>
        <begin position="540"/>
        <end position="1221"/>
    </location>
</feature>
<evidence type="ECO:0000313" key="7">
    <source>
        <dbReference type="Proteomes" id="UP001347796"/>
    </source>
</evidence>
<gene>
    <name evidence="6" type="ORF">SNE40_001496</name>
</gene>
<comment type="caution">
    <text evidence="6">The sequence shown here is derived from an EMBL/GenBank/DDBJ whole genome shotgun (WGS) entry which is preliminary data.</text>
</comment>
<dbReference type="EMBL" id="JAZGQO010000001">
    <property type="protein sequence ID" value="KAK6196234.1"/>
    <property type="molecule type" value="Genomic_DNA"/>
</dbReference>
<name>A0AAN8KEP3_PATCE</name>
<sequence length="1575" mass="183876">MQDQTGPLTLMRNVQDLRQRLAETESNLKKINRLEKVELDEVESVASSNNEDCIRRRVQRLEKRFDVNNYPAAMNRDGVLHASLLQRDSGTIADDFLDRESVRSGLSTVPDSYTGFTNRQFPSSTPNAQRATAARGQIEGHYDSEDSNFDRGRLDTKTKENKDKVVRQNQRLLAEVEKLAYELQSANCKIRELTRELKSGQQSIPELEDKIIGQQSEIDALEKALRKAEENFEENQRQVASVEKHVSNYRDEVDELRLQLNKERKSRKYIETQRDEALQNFLETQESLEEYQKKMRSKVKKQEEGEDYIRDMLDRANSERDDLLEQLATMTSTLQDHEEEIRRLQTLEEVEAETKTEMEEENTELRKQIAKLSSKINKLQGEGNNYDTLQRENSRLKDQMEHQERQLLQLQQEVEESRTMLVQLEQLADTVQQGASGRDYSGTNDSGLSSIHQHSNSRRNSGPTVSFSKSLTEQKQTSSRPAKSIVSELRVKLAMKDSEIQRLQALLYEHESNNNTSIIHSLKTEINHMTEKQKEGVQKSRELESIITQLETDNTRLREQVTDLRRDMSDREGFNMSLDTRLAQRNSQIIELQEDINKKCNDISQLERELRKKNSQVISVQEQLDEKLREYSSHIARSKQLEEEIISRDEEITSLQAELQTVQTDVQKLRKASETAKQTHKNQCLEYEKQIEMLQDDNERKSTRVKASEKQVKKLQDEVNFKTQSYDEMERQLEDLKEELSGRTRQNQSAFNRLEKQTEEREAKISQLESTLLLCKDEISSYITTLDDSKRAFERELSKKKDVISALEIQLQEMKCEVDDKRRENIEYERSILERQTMLQQQSIRIAELEDNQTDLHRQVARLEQELLKTRGTNKTEIEELERKLHQACLDLEQKTKDVNDHLHVIRDYQEEKKELTSELQIAEEKLEEEQKANRASGPKISKLEKEVRDLRVQLEQKIEIISDFEEQRKMREEDMSQQLGLVSNLDSHILKLKADIHKIEDSKAELERQLQKMKYEAQAKSQLLDDTQDMLSKTENELRERNIEVDELRQSLDERQKELDERVQQLNTLSCTIKDTHEEMEKRMGKLNDTLHKYEIEIKDRTKQIADLDDTLHQTRSQLQETTLNRKQADQLAQRQQMELQATSAKLSELQKMTERQKHRLEEQKEENVDITQELRLTREQLQQQHGELMLTRRELAQAHREQERLMRELEDTNVASQHQESDTVRLAEELGTARAREAWAETKLTAEVQQLTGELDDARFQLEKEVSKGKDSEKEIKSLKNQLKEAVESKSREVRELDEDYKDQLIKAHDELDCLQNELLTRKQVIDVANETIVIKEAEITRLQTRISGYERAALSQVLKPKETVKPEAKYPTLVTSSNQQQGQVTLTQTEPERLTNQNGQIESEARHNGHAMFQTQNFHQKQFYIEGLSEISGENILPPHIAMNRENPSFQTLSNGLEQRPPVRVLNFDSEQNTNHSQALLQMSNGSMILPHPSNRISESGEYPYIHSDPVTAVGVYQTTEDDLTMSPENCYQDIRERLRCNALRQQMIEHELKMMDSEENVNMDLDTSTTV</sequence>
<evidence type="ECO:0000256" key="2">
    <source>
        <dbReference type="ARBA" id="ARBA00022490"/>
    </source>
</evidence>
<dbReference type="PANTHER" id="PTHR18875:SF8">
    <property type="entry name" value="COILED-COIL DOMAIN-CONTAINING PROTEIN 18"/>
    <property type="match status" value="1"/>
</dbReference>